<sequence length="431" mass="47778">MDASRPDARGTRQLQSQPLEPTDPRFIDLDDIRGLPLRKYLSKLLLAADSVERFEKVAVAGNRGAGKSTELNRAQAELQANGYETLWASVNENLDPKEISFSDVIRLIVQLIDDRFGEETHRYPQVKQAFDVVNQWFQEVTKTFTEQINSAKDLGLRARLGGVAGVEAGGEAGAKAGAVAKGGLKIKTELGELSAAISVIRRSEGSERTEIRETLERFNNQLVLNLNSLLRAVTAVSCPGKTLVIILDNVDKYEPSVVNQAFLRNADLFREVESHLVFTIQSSLLHNPVEDAVDQSFRTFVLPMLPIFVRNTRKLEAKVVERVGEAIYKRVPACLFEDVGIVEGVVKASGGCWRDLLRLLQEALLRADAQIGPAELKAAVQQVGQMYQRLLRSSGDLEVLAQAHLKHTVLSDERTQYLLHHLCLLSYNGEG</sequence>
<gene>
    <name evidence="2" type="ordered locus">Acid_2577</name>
</gene>
<dbReference type="InterPro" id="IPR027417">
    <property type="entry name" value="P-loop_NTPase"/>
</dbReference>
<dbReference type="InParanoid" id="Q024L0"/>
<evidence type="ECO:0000256" key="1">
    <source>
        <dbReference type="SAM" id="MobiDB-lite"/>
    </source>
</evidence>
<protein>
    <submittedName>
        <fullName evidence="2">Uncharacterized protein</fullName>
    </submittedName>
</protein>
<dbReference type="KEGG" id="sus:Acid_2577"/>
<dbReference type="EMBL" id="CP000473">
    <property type="protein sequence ID" value="ABJ83566.1"/>
    <property type="molecule type" value="Genomic_DNA"/>
</dbReference>
<feature type="region of interest" description="Disordered" evidence="1">
    <location>
        <begin position="1"/>
        <end position="25"/>
    </location>
</feature>
<accession>Q024L0</accession>
<organism evidence="2">
    <name type="scientific">Solibacter usitatus (strain Ellin6076)</name>
    <dbReference type="NCBI Taxonomy" id="234267"/>
    <lineage>
        <taxon>Bacteria</taxon>
        <taxon>Pseudomonadati</taxon>
        <taxon>Acidobacteriota</taxon>
        <taxon>Terriglobia</taxon>
        <taxon>Bryobacterales</taxon>
        <taxon>Solibacteraceae</taxon>
        <taxon>Candidatus Solibacter</taxon>
    </lineage>
</organism>
<feature type="compositionally biased region" description="Basic and acidic residues" evidence="1">
    <location>
        <begin position="1"/>
        <end position="10"/>
    </location>
</feature>
<dbReference type="AlphaFoldDB" id="Q024L0"/>
<dbReference type="STRING" id="234267.Acid_2577"/>
<proteinExistence type="predicted"/>
<dbReference type="SUPFAM" id="SSF52540">
    <property type="entry name" value="P-loop containing nucleoside triphosphate hydrolases"/>
    <property type="match status" value="1"/>
</dbReference>
<dbReference type="eggNOG" id="COG1067">
    <property type="taxonomic scope" value="Bacteria"/>
</dbReference>
<dbReference type="OrthoDB" id="477505at2"/>
<evidence type="ECO:0000313" key="2">
    <source>
        <dbReference type="EMBL" id="ABJ83566.1"/>
    </source>
</evidence>
<reference evidence="2" key="1">
    <citation type="submission" date="2006-10" db="EMBL/GenBank/DDBJ databases">
        <title>Complete sequence of Solibacter usitatus Ellin6076.</title>
        <authorList>
            <consortium name="US DOE Joint Genome Institute"/>
            <person name="Copeland A."/>
            <person name="Lucas S."/>
            <person name="Lapidus A."/>
            <person name="Barry K."/>
            <person name="Detter J.C."/>
            <person name="Glavina del Rio T."/>
            <person name="Hammon N."/>
            <person name="Israni S."/>
            <person name="Dalin E."/>
            <person name="Tice H."/>
            <person name="Pitluck S."/>
            <person name="Thompson L.S."/>
            <person name="Brettin T."/>
            <person name="Bruce D."/>
            <person name="Han C."/>
            <person name="Tapia R."/>
            <person name="Gilna P."/>
            <person name="Schmutz J."/>
            <person name="Larimer F."/>
            <person name="Land M."/>
            <person name="Hauser L."/>
            <person name="Kyrpides N."/>
            <person name="Mikhailova N."/>
            <person name="Janssen P.H."/>
            <person name="Kuske C.R."/>
            <person name="Richardson P."/>
        </authorList>
    </citation>
    <scope>NUCLEOTIDE SEQUENCE</scope>
    <source>
        <strain evidence="2">Ellin6076</strain>
    </source>
</reference>
<dbReference type="HOGENOM" id="CLU_041246_1_0_0"/>
<name>Q024L0_SOLUE</name>